<dbReference type="Pfam" id="PF00023">
    <property type="entry name" value="Ank"/>
    <property type="match status" value="1"/>
</dbReference>
<name>A0A7R9ICR6_9NEOP</name>
<sequence>MDMNPGTLGTTVAPPSTRTRYELTRLGFESVLDLKKSARRRNLVRSRTSCFFEAEFPIPDVLCRRPSGRLNLSFSKHSRSRDRNILASSGPQVPRRQMCVHLAALGGHVEVLRHLVWFGANINARHVVPGKLVVRESPSSCVAVFLSFPII</sequence>
<evidence type="ECO:0000313" key="2">
    <source>
        <dbReference type="EMBL" id="CAD7454305.1"/>
    </source>
</evidence>
<dbReference type="InterPro" id="IPR036770">
    <property type="entry name" value="Ankyrin_rpt-contain_sf"/>
</dbReference>
<dbReference type="EMBL" id="OE000563">
    <property type="protein sequence ID" value="CAD7454305.1"/>
    <property type="molecule type" value="Genomic_DNA"/>
</dbReference>
<keyword evidence="1" id="KW-0040">ANK repeat</keyword>
<reference evidence="2" key="1">
    <citation type="submission" date="2020-11" db="EMBL/GenBank/DDBJ databases">
        <authorList>
            <person name="Tran Van P."/>
        </authorList>
    </citation>
    <scope>NUCLEOTIDE SEQUENCE</scope>
</reference>
<dbReference type="InterPro" id="IPR002110">
    <property type="entry name" value="Ankyrin_rpt"/>
</dbReference>
<dbReference type="PROSITE" id="PS50088">
    <property type="entry name" value="ANK_REPEAT"/>
    <property type="match status" value="1"/>
</dbReference>
<evidence type="ECO:0008006" key="3">
    <source>
        <dbReference type="Google" id="ProtNLM"/>
    </source>
</evidence>
<protein>
    <recommendedName>
        <fullName evidence="3">Ankyrin repeat protein</fullName>
    </recommendedName>
</protein>
<dbReference type="AlphaFoldDB" id="A0A7R9ICR6"/>
<proteinExistence type="predicted"/>
<dbReference type="PROSITE" id="PS50297">
    <property type="entry name" value="ANK_REP_REGION"/>
    <property type="match status" value="1"/>
</dbReference>
<gene>
    <name evidence="2" type="ORF">TTEB3V08_LOCUS2415</name>
</gene>
<evidence type="ECO:0000256" key="1">
    <source>
        <dbReference type="PROSITE-ProRule" id="PRU00023"/>
    </source>
</evidence>
<accession>A0A7R9ICR6</accession>
<feature type="repeat" description="ANK" evidence="1">
    <location>
        <begin position="95"/>
        <end position="127"/>
    </location>
</feature>
<dbReference type="SUPFAM" id="SSF48403">
    <property type="entry name" value="Ankyrin repeat"/>
    <property type="match status" value="1"/>
</dbReference>
<organism evidence="2">
    <name type="scientific">Timema tahoe</name>
    <dbReference type="NCBI Taxonomy" id="61484"/>
    <lineage>
        <taxon>Eukaryota</taxon>
        <taxon>Metazoa</taxon>
        <taxon>Ecdysozoa</taxon>
        <taxon>Arthropoda</taxon>
        <taxon>Hexapoda</taxon>
        <taxon>Insecta</taxon>
        <taxon>Pterygota</taxon>
        <taxon>Neoptera</taxon>
        <taxon>Polyneoptera</taxon>
        <taxon>Phasmatodea</taxon>
        <taxon>Timematodea</taxon>
        <taxon>Timematoidea</taxon>
        <taxon>Timematidae</taxon>
        <taxon>Timema</taxon>
    </lineage>
</organism>